<keyword evidence="5 11" id="KW-0812">Transmembrane</keyword>
<gene>
    <name evidence="16" type="ORF">ACFSAG_11920</name>
</gene>
<evidence type="ECO:0000313" key="16">
    <source>
        <dbReference type="EMBL" id="MFD1767546.1"/>
    </source>
</evidence>
<dbReference type="RefSeq" id="WP_381515047.1">
    <property type="nucleotide sequence ID" value="NZ_JBHUEL010000010.1"/>
</dbReference>
<evidence type="ECO:0000256" key="7">
    <source>
        <dbReference type="ARBA" id="ARBA00023065"/>
    </source>
</evidence>
<name>A0ABW4MH89_9SPHN</name>
<sequence>MRKLHLISATALAVSMAMPAYAQTTPQADDEDTGFREEIVVTAQRQAQSLQDVPIAVSAFSTEALERQQIDNPQELQLALPSTSITYGNFSGTNITIRGIGSPVVAASGDAGVAIHFNDMPLIGSRIFDSEFYDLERLEVLRGPQGTLFGRNATAGVFNIITAKPDLNAFAAAGEASYGKYNTIQAKGMVNVPIGDIAGVRLAGMYLKRDGYTKNLNTGNDIDGRDYYSVRGSFKLEPSDSTKFTVTAQYFKEDSNRSRGQKQLCATDVTAILGCRPDQEAFQVINGDSTAVGTLGSREFLTIAGFGPLAAFGLGSVYGDDGHSYDTAINPTNVRRVAVDFEPFWKSDQLTISAELEQSFGDLTATLTGGYSENEYSSSLDYNLTTTRSLANNPGLVALRAAGAGGNPIAQAILRSGAFRGNQLCASAFDPLHAGSIGGRVQSCADNTTEFDYSGGKNKQWSIEGRLASDFDGPFNFLLGGLYLESTGRNIDYAVMASGFDYMSTFLGVVTALGAGLPSLDYALAPPFFHSNTDKAHLKTYGLFGEVYFDLADNLKVTGGLRYSNDKKYIRARQPFLNVLVPYGTTDVNSILANFDGDSSKPGQQEFAIQSGTFDEITGRVVVDWKPDVSFTDDTLVYASYTRGYKPGGFNPPYDPNLFPPIPLTFDGELIDAFEIGTKNSFIGGHLQLNATGFYYKYNGFQVSRIINRTSFNDNTDATIYGVELEAIVRPVREFTVNASLSYLKTEIADFNTVDTRNPSNGRSDVVIIKDLQSAANCVVAPAVAGSVPIANTLALVNGFNAVAGGGLIRPAVQVPGTNSFGAFSLCGALGSFIRANTPAGTYLFDAGAGGGFFLPGGVERNLKGNELANSPNFKFSVGAQYDIKTNSGWTITPRADLYFTGNAWGSNFNTIRDRIKSYEIVSTQLTVSGPEDKFYARAFVSNLFNSQAITGKYITDPSSGLFTNIYTLDPRTYGVAVGFRF</sequence>
<dbReference type="InterPro" id="IPR039426">
    <property type="entry name" value="TonB-dep_rcpt-like"/>
</dbReference>
<feature type="domain" description="TonB-dependent receptor-like beta-barrel" evidence="14">
    <location>
        <begin position="452"/>
        <end position="753"/>
    </location>
</feature>
<feature type="signal peptide" evidence="13">
    <location>
        <begin position="1"/>
        <end position="22"/>
    </location>
</feature>
<comment type="subcellular location">
    <subcellularLocation>
        <location evidence="1 11">Cell outer membrane</location>
        <topology evidence="1 11">Multi-pass membrane protein</topology>
    </subcellularLocation>
</comment>
<comment type="similarity">
    <text evidence="11 12">Belongs to the TonB-dependent receptor family.</text>
</comment>
<dbReference type="Gene3D" id="2.40.170.20">
    <property type="entry name" value="TonB-dependent receptor, beta-barrel domain"/>
    <property type="match status" value="3"/>
</dbReference>
<evidence type="ECO:0000259" key="15">
    <source>
        <dbReference type="Pfam" id="PF07715"/>
    </source>
</evidence>
<dbReference type="InterPro" id="IPR036942">
    <property type="entry name" value="Beta-barrel_TonB_sf"/>
</dbReference>
<proteinExistence type="inferred from homology"/>
<keyword evidence="7" id="KW-0406">Ion transport</keyword>
<dbReference type="SUPFAM" id="SSF56935">
    <property type="entry name" value="Porins"/>
    <property type="match status" value="1"/>
</dbReference>
<dbReference type="Pfam" id="PF00593">
    <property type="entry name" value="TonB_dep_Rec_b-barrel"/>
    <property type="match status" value="1"/>
</dbReference>
<keyword evidence="17" id="KW-1185">Reference proteome</keyword>
<dbReference type="PROSITE" id="PS52016">
    <property type="entry name" value="TONB_DEPENDENT_REC_3"/>
    <property type="match status" value="1"/>
</dbReference>
<feature type="domain" description="TonB-dependent receptor plug" evidence="15">
    <location>
        <begin position="50"/>
        <end position="157"/>
    </location>
</feature>
<dbReference type="Proteomes" id="UP001597215">
    <property type="component" value="Unassembled WGS sequence"/>
</dbReference>
<feature type="chain" id="PRO_5045968940" evidence="13">
    <location>
        <begin position="23"/>
        <end position="982"/>
    </location>
</feature>
<comment type="caution">
    <text evidence="16">The sequence shown here is derived from an EMBL/GenBank/DDBJ whole genome shotgun (WGS) entry which is preliminary data.</text>
</comment>
<keyword evidence="13" id="KW-0732">Signal</keyword>
<protein>
    <submittedName>
        <fullName evidence="16">TonB-dependent receptor</fullName>
    </submittedName>
</protein>
<reference evidence="17" key="1">
    <citation type="journal article" date="2019" name="Int. J. Syst. Evol. Microbiol.">
        <title>The Global Catalogue of Microorganisms (GCM) 10K type strain sequencing project: providing services to taxonomists for standard genome sequencing and annotation.</title>
        <authorList>
            <consortium name="The Broad Institute Genomics Platform"/>
            <consortium name="The Broad Institute Genome Sequencing Center for Infectious Disease"/>
            <person name="Wu L."/>
            <person name="Ma J."/>
        </authorList>
    </citation>
    <scope>NUCLEOTIDE SEQUENCE [LARGE SCALE GENOMIC DNA]</scope>
    <source>
        <strain evidence="17">CGMCC 1.12449</strain>
    </source>
</reference>
<evidence type="ECO:0000256" key="6">
    <source>
        <dbReference type="ARBA" id="ARBA00023004"/>
    </source>
</evidence>
<evidence type="ECO:0000256" key="9">
    <source>
        <dbReference type="ARBA" id="ARBA00023136"/>
    </source>
</evidence>
<keyword evidence="10 11" id="KW-0998">Cell outer membrane</keyword>
<dbReference type="PANTHER" id="PTHR32552:SF81">
    <property type="entry name" value="TONB-DEPENDENT OUTER MEMBRANE RECEPTOR"/>
    <property type="match status" value="1"/>
</dbReference>
<evidence type="ECO:0000256" key="12">
    <source>
        <dbReference type="RuleBase" id="RU003357"/>
    </source>
</evidence>
<dbReference type="InterPro" id="IPR000531">
    <property type="entry name" value="Beta-barrel_TonB"/>
</dbReference>
<keyword evidence="2 11" id="KW-0813">Transport</keyword>
<evidence type="ECO:0000256" key="3">
    <source>
        <dbReference type="ARBA" id="ARBA00022452"/>
    </source>
</evidence>
<accession>A0ABW4MH89</accession>
<dbReference type="InterPro" id="IPR012910">
    <property type="entry name" value="Plug_dom"/>
</dbReference>
<evidence type="ECO:0000259" key="14">
    <source>
        <dbReference type="Pfam" id="PF00593"/>
    </source>
</evidence>
<evidence type="ECO:0000256" key="10">
    <source>
        <dbReference type="ARBA" id="ARBA00023237"/>
    </source>
</evidence>
<keyword evidence="9 11" id="KW-0472">Membrane</keyword>
<keyword evidence="8 12" id="KW-0798">TonB box</keyword>
<dbReference type="Pfam" id="PF07715">
    <property type="entry name" value="Plug"/>
    <property type="match status" value="1"/>
</dbReference>
<dbReference type="EMBL" id="JBHUEL010000010">
    <property type="protein sequence ID" value="MFD1767546.1"/>
    <property type="molecule type" value="Genomic_DNA"/>
</dbReference>
<evidence type="ECO:0000256" key="11">
    <source>
        <dbReference type="PROSITE-ProRule" id="PRU01360"/>
    </source>
</evidence>
<keyword evidence="6" id="KW-0408">Iron</keyword>
<evidence type="ECO:0000256" key="13">
    <source>
        <dbReference type="SAM" id="SignalP"/>
    </source>
</evidence>
<dbReference type="PANTHER" id="PTHR32552">
    <property type="entry name" value="FERRICHROME IRON RECEPTOR-RELATED"/>
    <property type="match status" value="1"/>
</dbReference>
<organism evidence="16 17">
    <name type="scientific">Sphingorhabdus buctiana</name>
    <dbReference type="NCBI Taxonomy" id="1508805"/>
    <lineage>
        <taxon>Bacteria</taxon>
        <taxon>Pseudomonadati</taxon>
        <taxon>Pseudomonadota</taxon>
        <taxon>Alphaproteobacteria</taxon>
        <taxon>Sphingomonadales</taxon>
        <taxon>Sphingomonadaceae</taxon>
        <taxon>Sphingorhabdus</taxon>
    </lineage>
</organism>
<keyword evidence="3 11" id="KW-1134">Transmembrane beta strand</keyword>
<evidence type="ECO:0000256" key="2">
    <source>
        <dbReference type="ARBA" id="ARBA00022448"/>
    </source>
</evidence>
<keyword evidence="4" id="KW-0410">Iron transport</keyword>
<evidence type="ECO:0000256" key="4">
    <source>
        <dbReference type="ARBA" id="ARBA00022496"/>
    </source>
</evidence>
<evidence type="ECO:0000313" key="17">
    <source>
        <dbReference type="Proteomes" id="UP001597215"/>
    </source>
</evidence>
<keyword evidence="16" id="KW-0675">Receptor</keyword>
<evidence type="ECO:0000256" key="8">
    <source>
        <dbReference type="ARBA" id="ARBA00023077"/>
    </source>
</evidence>
<evidence type="ECO:0000256" key="1">
    <source>
        <dbReference type="ARBA" id="ARBA00004571"/>
    </source>
</evidence>
<evidence type="ECO:0000256" key="5">
    <source>
        <dbReference type="ARBA" id="ARBA00022692"/>
    </source>
</evidence>